<gene>
    <name evidence="3" type="ORF">FSB_LOCUS37048</name>
</gene>
<dbReference type="PANTHER" id="PTHR47074">
    <property type="entry name" value="BNAC02G40300D PROTEIN"/>
    <property type="match status" value="1"/>
</dbReference>
<evidence type="ECO:0000313" key="3">
    <source>
        <dbReference type="EMBL" id="SPD09166.1"/>
    </source>
</evidence>
<sequence length="211" mass="23591">MLIWRIASEILPTRTVVAHKLGLGDTSCPLCLDCKESIVHLFLKCLVPRAIWFGLRWAIHSSQFMVTNNKDIIKMVVHNGFKFNISGTIQQLEARIEENIRSFEDIEPDVVGTRLLNVKWIAPDVGTIKLNVDAAISKGKAVIIVVARNHHGDLIKAWARQTKPLDPTLAEATAINWALEIALGDNFNYICIESDAKVCIDALFSKSEDFL</sequence>
<dbReference type="GO" id="GO:0003676">
    <property type="term" value="F:nucleic acid binding"/>
    <property type="evidence" value="ECO:0007669"/>
    <property type="project" value="InterPro"/>
</dbReference>
<dbReference type="GO" id="GO:0004523">
    <property type="term" value="F:RNA-DNA hybrid ribonuclease activity"/>
    <property type="evidence" value="ECO:0007669"/>
    <property type="project" value="InterPro"/>
</dbReference>
<dbReference type="Gene3D" id="3.30.420.10">
    <property type="entry name" value="Ribonuclease H-like superfamily/Ribonuclease H"/>
    <property type="match status" value="1"/>
</dbReference>
<dbReference type="InterPro" id="IPR044730">
    <property type="entry name" value="RNase_H-like_dom_plant"/>
</dbReference>
<dbReference type="SUPFAM" id="SSF53098">
    <property type="entry name" value="Ribonuclease H-like"/>
    <property type="match status" value="1"/>
</dbReference>
<dbReference type="PANTHER" id="PTHR47074:SF48">
    <property type="entry name" value="POLYNUCLEOTIDYL TRANSFERASE, RIBONUCLEASE H-LIKE SUPERFAMILY PROTEIN"/>
    <property type="match status" value="1"/>
</dbReference>
<evidence type="ECO:0000259" key="1">
    <source>
        <dbReference type="Pfam" id="PF13456"/>
    </source>
</evidence>
<dbReference type="InterPro" id="IPR012337">
    <property type="entry name" value="RNaseH-like_sf"/>
</dbReference>
<reference evidence="3" key="1">
    <citation type="submission" date="2018-02" db="EMBL/GenBank/DDBJ databases">
        <authorList>
            <person name="Cohen D.B."/>
            <person name="Kent A.D."/>
        </authorList>
    </citation>
    <scope>NUCLEOTIDE SEQUENCE</scope>
</reference>
<dbReference type="InterPro" id="IPR002156">
    <property type="entry name" value="RNaseH_domain"/>
</dbReference>
<dbReference type="Pfam" id="PF13966">
    <property type="entry name" value="zf-RVT"/>
    <property type="match status" value="1"/>
</dbReference>
<dbReference type="EMBL" id="OIVN01003156">
    <property type="protein sequence ID" value="SPD09166.1"/>
    <property type="molecule type" value="Genomic_DNA"/>
</dbReference>
<dbReference type="InterPro" id="IPR052929">
    <property type="entry name" value="RNase_H-like_EbsB-rel"/>
</dbReference>
<feature type="domain" description="Reverse transcriptase zinc-binding" evidence="2">
    <location>
        <begin position="2"/>
        <end position="52"/>
    </location>
</feature>
<accession>A0A2N9H3S2</accession>
<dbReference type="AlphaFoldDB" id="A0A2N9H3S2"/>
<dbReference type="InterPro" id="IPR036397">
    <property type="entry name" value="RNaseH_sf"/>
</dbReference>
<evidence type="ECO:0008006" key="4">
    <source>
        <dbReference type="Google" id="ProtNLM"/>
    </source>
</evidence>
<feature type="domain" description="RNase H type-1" evidence="1">
    <location>
        <begin position="131"/>
        <end position="207"/>
    </location>
</feature>
<dbReference type="Pfam" id="PF13456">
    <property type="entry name" value="RVT_3"/>
    <property type="match status" value="1"/>
</dbReference>
<organism evidence="3">
    <name type="scientific">Fagus sylvatica</name>
    <name type="common">Beechnut</name>
    <dbReference type="NCBI Taxonomy" id="28930"/>
    <lineage>
        <taxon>Eukaryota</taxon>
        <taxon>Viridiplantae</taxon>
        <taxon>Streptophyta</taxon>
        <taxon>Embryophyta</taxon>
        <taxon>Tracheophyta</taxon>
        <taxon>Spermatophyta</taxon>
        <taxon>Magnoliopsida</taxon>
        <taxon>eudicotyledons</taxon>
        <taxon>Gunneridae</taxon>
        <taxon>Pentapetalae</taxon>
        <taxon>rosids</taxon>
        <taxon>fabids</taxon>
        <taxon>Fagales</taxon>
        <taxon>Fagaceae</taxon>
        <taxon>Fagus</taxon>
    </lineage>
</organism>
<evidence type="ECO:0000259" key="2">
    <source>
        <dbReference type="Pfam" id="PF13966"/>
    </source>
</evidence>
<dbReference type="InterPro" id="IPR026960">
    <property type="entry name" value="RVT-Znf"/>
</dbReference>
<protein>
    <recommendedName>
        <fullName evidence="4">RNase H type-1 domain-containing protein</fullName>
    </recommendedName>
</protein>
<proteinExistence type="predicted"/>
<name>A0A2N9H3S2_FAGSY</name>
<dbReference type="CDD" id="cd06222">
    <property type="entry name" value="RNase_H_like"/>
    <property type="match status" value="1"/>
</dbReference>